<accession>J9EEF1</accession>
<comment type="caution">
    <text evidence="1">The sequence shown here is derived from an EMBL/GenBank/DDBJ whole genome shotgun (WGS) entry which is preliminary data.</text>
</comment>
<gene>
    <name evidence="1" type="ORF">WUBG_15282</name>
</gene>
<proteinExistence type="predicted"/>
<reference evidence="2" key="1">
    <citation type="submission" date="2012-08" db="EMBL/GenBank/DDBJ databases">
        <title>The Genome Sequence of Wuchereria bancrofti.</title>
        <authorList>
            <person name="Nutman T.B."/>
            <person name="Fink D.L."/>
            <person name="Russ C."/>
            <person name="Young S."/>
            <person name="Zeng Q."/>
            <person name="Koehrsen M."/>
            <person name="Alvarado L."/>
            <person name="Berlin A."/>
            <person name="Chapman S.B."/>
            <person name="Chen Z."/>
            <person name="Freedman E."/>
            <person name="Gellesch M."/>
            <person name="Goldberg J."/>
            <person name="Griggs A."/>
            <person name="Gujja S."/>
            <person name="Heilman E.R."/>
            <person name="Heiman D."/>
            <person name="Hepburn T."/>
            <person name="Howarth C."/>
            <person name="Jen D."/>
            <person name="Larson L."/>
            <person name="Lewis B."/>
            <person name="Mehta T."/>
            <person name="Park D."/>
            <person name="Pearson M."/>
            <person name="Roberts A."/>
            <person name="Saif S."/>
            <person name="Shea T."/>
            <person name="Shenoy N."/>
            <person name="Sisk P."/>
            <person name="Stolte C."/>
            <person name="Sykes S."/>
            <person name="Walk T."/>
            <person name="White J."/>
            <person name="Yandava C."/>
            <person name="Haas B."/>
            <person name="Henn M.R."/>
            <person name="Nusbaum C."/>
            <person name="Birren B."/>
        </authorList>
    </citation>
    <scope>NUCLEOTIDE SEQUENCE [LARGE SCALE GENOMIC DNA]</scope>
    <source>
        <strain evidence="2">NA</strain>
    </source>
</reference>
<protein>
    <submittedName>
        <fullName evidence="1">Uncharacterized protein</fullName>
    </submittedName>
</protein>
<evidence type="ECO:0000313" key="2">
    <source>
        <dbReference type="Proteomes" id="UP000004810"/>
    </source>
</evidence>
<dbReference type="Proteomes" id="UP000004810">
    <property type="component" value="Unassembled WGS sequence"/>
</dbReference>
<dbReference type="AlphaFoldDB" id="J9EEF1"/>
<sequence length="56" mass="6714">MITMTPSLRLVHLAYERANWWAIAEKADSFSKKRKYCTLAFLNFIILRFHENIIKI</sequence>
<evidence type="ECO:0000313" key="1">
    <source>
        <dbReference type="EMBL" id="EJW73814.1"/>
    </source>
</evidence>
<name>J9EEF1_WUCBA</name>
<organism evidence="1 2">
    <name type="scientific">Wuchereria bancrofti</name>
    <dbReference type="NCBI Taxonomy" id="6293"/>
    <lineage>
        <taxon>Eukaryota</taxon>
        <taxon>Metazoa</taxon>
        <taxon>Ecdysozoa</taxon>
        <taxon>Nematoda</taxon>
        <taxon>Chromadorea</taxon>
        <taxon>Rhabditida</taxon>
        <taxon>Spirurina</taxon>
        <taxon>Spiruromorpha</taxon>
        <taxon>Filarioidea</taxon>
        <taxon>Onchocercidae</taxon>
        <taxon>Wuchereria</taxon>
    </lineage>
</organism>
<dbReference type="EMBL" id="ADBV01013351">
    <property type="protein sequence ID" value="EJW73814.1"/>
    <property type="molecule type" value="Genomic_DNA"/>
</dbReference>